<organism evidence="2 3">
    <name type="scientific">Eubacterium cellulosolvens (strain ATCC 43171 / JCM 9499 / 6)</name>
    <name type="common">Cillobacterium cellulosolvens</name>
    <dbReference type="NCBI Taxonomy" id="633697"/>
    <lineage>
        <taxon>Bacteria</taxon>
        <taxon>Bacillati</taxon>
        <taxon>Bacillota</taxon>
        <taxon>Clostridia</taxon>
        <taxon>Eubacteriales</taxon>
        <taxon>Eubacteriaceae</taxon>
        <taxon>Eubacterium</taxon>
    </lineage>
</organism>
<dbReference type="InterPro" id="IPR005158">
    <property type="entry name" value="BTAD"/>
</dbReference>
<evidence type="ECO:0000313" key="2">
    <source>
        <dbReference type="EMBL" id="EIM57968.1"/>
    </source>
</evidence>
<dbReference type="GO" id="GO:0006355">
    <property type="term" value="P:regulation of DNA-templated transcription"/>
    <property type="evidence" value="ECO:0007669"/>
    <property type="project" value="InterPro"/>
</dbReference>
<dbReference type="Pfam" id="PF03704">
    <property type="entry name" value="BTAD"/>
    <property type="match status" value="1"/>
</dbReference>
<dbReference type="InterPro" id="IPR011990">
    <property type="entry name" value="TPR-like_helical_dom_sf"/>
</dbReference>
<dbReference type="InterPro" id="IPR043128">
    <property type="entry name" value="Rev_trsase/Diguanyl_cyclase"/>
</dbReference>
<dbReference type="Proteomes" id="UP000005753">
    <property type="component" value="Chromosome"/>
</dbReference>
<keyword evidence="2" id="KW-0238">DNA-binding</keyword>
<accession>I5AVZ5</accession>
<dbReference type="SUPFAM" id="SSF46894">
    <property type="entry name" value="C-terminal effector domain of the bipartite response regulators"/>
    <property type="match status" value="1"/>
</dbReference>
<dbReference type="SMART" id="SM01043">
    <property type="entry name" value="BTAD"/>
    <property type="match status" value="1"/>
</dbReference>
<dbReference type="PROSITE" id="PS50887">
    <property type="entry name" value="GGDEF"/>
    <property type="match status" value="1"/>
</dbReference>
<dbReference type="InterPro" id="IPR016032">
    <property type="entry name" value="Sig_transdc_resp-reg_C-effctor"/>
</dbReference>
<name>I5AVZ5_EUBC6</name>
<dbReference type="Gene3D" id="1.25.40.10">
    <property type="entry name" value="Tetratricopeptide repeat domain"/>
    <property type="match status" value="1"/>
</dbReference>
<dbReference type="Gene3D" id="3.30.70.270">
    <property type="match status" value="1"/>
</dbReference>
<dbReference type="SUPFAM" id="SSF48452">
    <property type="entry name" value="TPR-like"/>
    <property type="match status" value="1"/>
</dbReference>
<dbReference type="SUPFAM" id="SSF55073">
    <property type="entry name" value="Nucleotide cyclase"/>
    <property type="match status" value="1"/>
</dbReference>
<dbReference type="InterPro" id="IPR000160">
    <property type="entry name" value="GGDEF_dom"/>
</dbReference>
<dbReference type="InterPro" id="IPR029787">
    <property type="entry name" value="Nucleotide_cyclase"/>
</dbReference>
<dbReference type="eggNOG" id="COG3629">
    <property type="taxonomic scope" value="Bacteria"/>
</dbReference>
<keyword evidence="3" id="KW-1185">Reference proteome</keyword>
<dbReference type="PANTHER" id="PTHR35807">
    <property type="entry name" value="TRANSCRIPTIONAL REGULATOR REDD-RELATED"/>
    <property type="match status" value="1"/>
</dbReference>
<reference evidence="2 3" key="2">
    <citation type="submission" date="2012-02" db="EMBL/GenBank/DDBJ databases">
        <title>Improved High-Quality Draft sequence of Eubacterium cellulosolvens 6.</title>
        <authorList>
            <consortium name="US DOE Joint Genome Institute"/>
            <person name="Lucas S."/>
            <person name="Han J."/>
            <person name="Lapidus A."/>
            <person name="Cheng J.-F."/>
            <person name="Goodwin L."/>
            <person name="Pitluck S."/>
            <person name="Peters L."/>
            <person name="Mikhailova N."/>
            <person name="Gu W."/>
            <person name="Detter J.C."/>
            <person name="Han C."/>
            <person name="Tapia R."/>
            <person name="Land M."/>
            <person name="Hauser L."/>
            <person name="Kyrpides N."/>
            <person name="Ivanova N."/>
            <person name="Pagani I."/>
            <person name="Johnson E."/>
            <person name="Mukhopadhyay B."/>
            <person name="Anderson I."/>
            <person name="Woyke T."/>
        </authorList>
    </citation>
    <scope>NUCLEOTIDE SEQUENCE [LARGE SCALE GENOMIC DNA]</scope>
    <source>
        <strain evidence="2 3">6</strain>
    </source>
</reference>
<dbReference type="EMBL" id="CM001487">
    <property type="protein sequence ID" value="EIM57968.1"/>
    <property type="molecule type" value="Genomic_DNA"/>
</dbReference>
<feature type="domain" description="GGDEF" evidence="1">
    <location>
        <begin position="310"/>
        <end position="405"/>
    </location>
</feature>
<dbReference type="InterPro" id="IPR036388">
    <property type="entry name" value="WH-like_DNA-bd_sf"/>
</dbReference>
<evidence type="ECO:0000313" key="3">
    <source>
        <dbReference type="Proteomes" id="UP000005753"/>
    </source>
</evidence>
<dbReference type="OrthoDB" id="142950at2"/>
<dbReference type="GO" id="GO:0003677">
    <property type="term" value="F:DNA binding"/>
    <property type="evidence" value="ECO:0007669"/>
    <property type="project" value="UniProtKB-KW"/>
</dbReference>
<protein>
    <submittedName>
        <fullName evidence="2">DNA-binding transcriptional activator of the SARP family</fullName>
    </submittedName>
</protein>
<dbReference type="STRING" id="633697.EubceDRAFT1_2208"/>
<proteinExistence type="predicted"/>
<dbReference type="Pfam" id="PF00990">
    <property type="entry name" value="GGDEF"/>
    <property type="match status" value="1"/>
</dbReference>
<dbReference type="HOGENOM" id="CLU_054920_0_0_9"/>
<dbReference type="InterPro" id="IPR051677">
    <property type="entry name" value="AfsR-DnrI-RedD_regulator"/>
</dbReference>
<reference evidence="2 3" key="1">
    <citation type="submission" date="2010-08" db="EMBL/GenBank/DDBJ databases">
        <authorList>
            <consortium name="US DOE Joint Genome Institute (JGI-PGF)"/>
            <person name="Lucas S."/>
            <person name="Copeland A."/>
            <person name="Lapidus A."/>
            <person name="Cheng J.-F."/>
            <person name="Bruce D."/>
            <person name="Goodwin L."/>
            <person name="Pitluck S."/>
            <person name="Land M.L."/>
            <person name="Hauser L."/>
            <person name="Chang Y.-J."/>
            <person name="Anderson I.J."/>
            <person name="Johnson E."/>
            <person name="Mulhopadhyay B."/>
            <person name="Kyrpides N."/>
            <person name="Woyke T.J."/>
        </authorList>
    </citation>
    <scope>NUCLEOTIDE SEQUENCE [LARGE SCALE GENOMIC DNA]</scope>
    <source>
        <strain evidence="2 3">6</strain>
    </source>
</reference>
<dbReference type="Gene3D" id="1.10.10.10">
    <property type="entry name" value="Winged helix-like DNA-binding domain superfamily/Winged helix DNA-binding domain"/>
    <property type="match status" value="1"/>
</dbReference>
<dbReference type="AlphaFoldDB" id="I5AVZ5"/>
<evidence type="ECO:0000259" key="1">
    <source>
        <dbReference type="PROSITE" id="PS50887"/>
    </source>
</evidence>
<sequence>MTIMTTEEKTYSMQVRLFGKFEITDGETLLTKDSIRSDMVTKLFAYLLSHNRMGCTIQELTDVFWPEEKSENPAGALKNLMYRLRKILNESWPGVNMLITGRGSYHWNTDIPVTIDVHEMEELIQQARDTEDESDKVMYLRQAVDLYRGKVLSDYSNEYWVMSMQAYSHSQYLQAVKALCALLEKRSMFSIMEEICLKAIDQDQLDEDLHGWLMRAYIGQNKQGLAQQHYQDTVKIIYDNLGVEPSEDLRKIYDDAMRQMHSQEADLDVVQSRLKESNDEHVGAFMCEYGVFKKIYELEARRVDRMGLSIFLSLITMDVDQKPKLHQTELEVQSAAMDQMQGVLLNCLRSGDLVTRYSSNQFLVMLQGCNYENAKRVMGRVDEHYSNMHRHVHAGIEYSFKEMEL</sequence>
<gene>
    <name evidence="2" type="ORF">EubceDRAFT1_2208</name>
</gene>